<dbReference type="AlphaFoldDB" id="A0A840WNP1"/>
<reference evidence="1 2" key="1">
    <citation type="submission" date="2020-08" db="EMBL/GenBank/DDBJ databases">
        <title>Genomic Encyclopedia of Type Strains, Phase IV (KMG-IV): sequencing the most valuable type-strain genomes for metagenomic binning, comparative biology and taxonomic classification.</title>
        <authorList>
            <person name="Goeker M."/>
        </authorList>
    </citation>
    <scope>NUCLEOTIDE SEQUENCE [LARGE SCALE GENOMIC DNA]</scope>
    <source>
        <strain evidence="1 2">DSM 103377</strain>
    </source>
</reference>
<name>A0A840WNP1_9RHOB</name>
<organism evidence="1 2">
    <name type="scientific">Rubricella aquisinus</name>
    <dbReference type="NCBI Taxonomy" id="2028108"/>
    <lineage>
        <taxon>Bacteria</taxon>
        <taxon>Pseudomonadati</taxon>
        <taxon>Pseudomonadota</taxon>
        <taxon>Alphaproteobacteria</taxon>
        <taxon>Rhodobacterales</taxon>
        <taxon>Paracoccaceae</taxon>
        <taxon>Rubricella</taxon>
    </lineage>
</organism>
<dbReference type="InterPro" id="IPR058227">
    <property type="entry name" value="RSP_7527-like"/>
</dbReference>
<protein>
    <submittedName>
        <fullName evidence="1">Uncharacterized protein</fullName>
    </submittedName>
</protein>
<sequence length="55" mass="6165">MNDFSQFTHLDMTRVDAEARQMRAQAMRDALKAFGTWIGNGARAVVAFIARPSHV</sequence>
<accession>A0A840WNP1</accession>
<comment type="caution">
    <text evidence="1">The sequence shown here is derived from an EMBL/GenBank/DDBJ whole genome shotgun (WGS) entry which is preliminary data.</text>
</comment>
<keyword evidence="2" id="KW-1185">Reference proteome</keyword>
<proteinExistence type="predicted"/>
<dbReference type="EMBL" id="JACIJS010000003">
    <property type="protein sequence ID" value="MBB5515272.1"/>
    <property type="molecule type" value="Genomic_DNA"/>
</dbReference>
<dbReference type="NCBIfam" id="NF046098">
    <property type="entry name" value="RSP_7527_fam"/>
    <property type="match status" value="1"/>
</dbReference>
<dbReference type="RefSeq" id="WP_184009681.1">
    <property type="nucleotide sequence ID" value="NZ_JACIJS010000003.1"/>
</dbReference>
<evidence type="ECO:0000313" key="1">
    <source>
        <dbReference type="EMBL" id="MBB5515272.1"/>
    </source>
</evidence>
<dbReference type="Proteomes" id="UP000553766">
    <property type="component" value="Unassembled WGS sequence"/>
</dbReference>
<evidence type="ECO:0000313" key="2">
    <source>
        <dbReference type="Proteomes" id="UP000553766"/>
    </source>
</evidence>
<gene>
    <name evidence="1" type="ORF">FHS89_001282</name>
</gene>